<protein>
    <recommendedName>
        <fullName evidence="2">CAP-Gly domain-containing protein</fullName>
    </recommendedName>
</protein>
<dbReference type="InterPro" id="IPR036859">
    <property type="entry name" value="CAP-Gly_dom_sf"/>
</dbReference>
<dbReference type="EMBL" id="ASPP01008728">
    <property type="protein sequence ID" value="ETO25143.1"/>
    <property type="molecule type" value="Genomic_DNA"/>
</dbReference>
<dbReference type="GO" id="GO:0031122">
    <property type="term" value="P:cytoplasmic microtubule organization"/>
    <property type="evidence" value="ECO:0007669"/>
    <property type="project" value="TreeGrafter"/>
</dbReference>
<dbReference type="InterPro" id="IPR000938">
    <property type="entry name" value="CAP-Gly_domain"/>
</dbReference>
<feature type="domain" description="CAP-Gly" evidence="2">
    <location>
        <begin position="28"/>
        <end position="73"/>
    </location>
</feature>
<reference evidence="3 4" key="1">
    <citation type="journal article" date="2013" name="Curr. Biol.">
        <title>The Genome of the Foraminiferan Reticulomyxa filosa.</title>
        <authorList>
            <person name="Glockner G."/>
            <person name="Hulsmann N."/>
            <person name="Schleicher M."/>
            <person name="Noegel A.A."/>
            <person name="Eichinger L."/>
            <person name="Gallinger C."/>
            <person name="Pawlowski J."/>
            <person name="Sierra R."/>
            <person name="Euteneuer U."/>
            <person name="Pillet L."/>
            <person name="Moustafa A."/>
            <person name="Platzer M."/>
            <person name="Groth M."/>
            <person name="Szafranski K."/>
            <person name="Schliwa M."/>
        </authorList>
    </citation>
    <scope>NUCLEOTIDE SEQUENCE [LARGE SCALE GENOMIC DNA]</scope>
</reference>
<dbReference type="GO" id="GO:0005938">
    <property type="term" value="C:cell cortex"/>
    <property type="evidence" value="ECO:0007669"/>
    <property type="project" value="TreeGrafter"/>
</dbReference>
<dbReference type="PANTHER" id="PTHR18916">
    <property type="entry name" value="DYNACTIN 1-RELATED MICROTUBULE-BINDING"/>
    <property type="match status" value="1"/>
</dbReference>
<dbReference type="Gene3D" id="2.30.30.190">
    <property type="entry name" value="CAP Gly-rich-like domain"/>
    <property type="match status" value="2"/>
</dbReference>
<dbReference type="PROSITE" id="PS00845">
    <property type="entry name" value="CAP_GLY_1"/>
    <property type="match status" value="1"/>
</dbReference>
<dbReference type="SUPFAM" id="SSF74924">
    <property type="entry name" value="Cap-Gly domain"/>
    <property type="match status" value="2"/>
</dbReference>
<feature type="region of interest" description="Disordered" evidence="1">
    <location>
        <begin position="160"/>
        <end position="266"/>
    </location>
</feature>
<accession>X6NGV9</accession>
<evidence type="ECO:0000256" key="1">
    <source>
        <dbReference type="SAM" id="MobiDB-lite"/>
    </source>
</evidence>
<evidence type="ECO:0000259" key="2">
    <source>
        <dbReference type="PROSITE" id="PS50245"/>
    </source>
</evidence>
<gene>
    <name evidence="3" type="ORF">RFI_12001</name>
</gene>
<keyword evidence="4" id="KW-1185">Reference proteome</keyword>
<sequence>MSTGDVLVYFGDKVVLDDGCTGQVRFIGELVGKKEICYGIELTTGKGKNNGTLDGVTYFKVKSKTQLTGRLVTRSKIQKTMRTSQSSRYTIDQNVVIKGVLTGVVRYVGVPTFATSTKVHYGIELHEPKGDNDGSKRGQKYFTCAAKHGIFVSNESSLTSNEEFEQAKLNRKQGMRMSQTSIVTKTTESFKDEVNEKDKDKDKNKDKDKDKDKESPKLTLSENRKLPMAKSNDSPSKAKASTTKSSVNANANANTNTNTNTNTNASTSIIVNVNTPSLPPRRMSQPKIISTCSAKKSKTHTRTQTVFQGTRLTRTQSKLSATAKGDSHHSG</sequence>
<dbReference type="GO" id="GO:0005634">
    <property type="term" value="C:nucleus"/>
    <property type="evidence" value="ECO:0007669"/>
    <property type="project" value="TreeGrafter"/>
</dbReference>
<feature type="compositionally biased region" description="Polar residues" evidence="1">
    <location>
        <begin position="176"/>
        <end position="187"/>
    </location>
</feature>
<dbReference type="AlphaFoldDB" id="X6NGV9"/>
<dbReference type="PANTHER" id="PTHR18916:SF88">
    <property type="entry name" value="CAP-GLY DOMAIN-CONTAINING PROTEIN"/>
    <property type="match status" value="1"/>
</dbReference>
<feature type="region of interest" description="Disordered" evidence="1">
    <location>
        <begin position="312"/>
        <end position="331"/>
    </location>
</feature>
<dbReference type="PROSITE" id="PS50245">
    <property type="entry name" value="CAP_GLY_2"/>
    <property type="match status" value="2"/>
</dbReference>
<organism evidence="3 4">
    <name type="scientific">Reticulomyxa filosa</name>
    <dbReference type="NCBI Taxonomy" id="46433"/>
    <lineage>
        <taxon>Eukaryota</taxon>
        <taxon>Sar</taxon>
        <taxon>Rhizaria</taxon>
        <taxon>Retaria</taxon>
        <taxon>Foraminifera</taxon>
        <taxon>Monothalamids</taxon>
        <taxon>Reticulomyxidae</taxon>
        <taxon>Reticulomyxa</taxon>
    </lineage>
</organism>
<dbReference type="Pfam" id="PF01302">
    <property type="entry name" value="CAP_GLY"/>
    <property type="match status" value="2"/>
</dbReference>
<dbReference type="GO" id="GO:0035371">
    <property type="term" value="C:microtubule plus-end"/>
    <property type="evidence" value="ECO:0007669"/>
    <property type="project" value="TreeGrafter"/>
</dbReference>
<evidence type="ECO:0000313" key="4">
    <source>
        <dbReference type="Proteomes" id="UP000023152"/>
    </source>
</evidence>
<feature type="compositionally biased region" description="Low complexity" evidence="1">
    <location>
        <begin position="237"/>
        <end position="266"/>
    </location>
</feature>
<evidence type="ECO:0000313" key="3">
    <source>
        <dbReference type="EMBL" id="ETO25143.1"/>
    </source>
</evidence>
<feature type="compositionally biased region" description="Basic and acidic residues" evidence="1">
    <location>
        <begin position="188"/>
        <end position="216"/>
    </location>
</feature>
<dbReference type="Proteomes" id="UP000023152">
    <property type="component" value="Unassembled WGS sequence"/>
</dbReference>
<dbReference type="SMART" id="SM01052">
    <property type="entry name" value="CAP_GLY"/>
    <property type="match status" value="2"/>
</dbReference>
<proteinExistence type="predicted"/>
<feature type="domain" description="CAP-Gly" evidence="2">
    <location>
        <begin position="122"/>
        <end position="153"/>
    </location>
</feature>
<name>X6NGV9_RETFI</name>
<dbReference type="GO" id="GO:0051010">
    <property type="term" value="F:microtubule plus-end binding"/>
    <property type="evidence" value="ECO:0007669"/>
    <property type="project" value="TreeGrafter"/>
</dbReference>
<comment type="caution">
    <text evidence="3">The sequence shown here is derived from an EMBL/GenBank/DDBJ whole genome shotgun (WGS) entry which is preliminary data.</text>
</comment>
<dbReference type="OrthoDB" id="2130750at2759"/>